<proteinExistence type="predicted"/>
<dbReference type="KEGG" id="mars:A8C75_15015"/>
<reference evidence="2" key="1">
    <citation type="submission" date="2016-05" db="EMBL/GenBank/DDBJ databases">
        <authorList>
            <person name="Baek K."/>
            <person name="Yang S.-J."/>
        </authorList>
    </citation>
    <scope>NUCLEOTIDE SEQUENCE [LARGE SCALE GENOMIC DNA]</scope>
    <source>
        <strain evidence="2">ST58-10</strain>
    </source>
</reference>
<reference evidence="1 2" key="2">
    <citation type="journal article" date="2018" name="Int. J. Syst. Evol. Microbiol.">
        <title>Marinobacterium aestuarii sp. nov., a benzene-degrading marine bacterium isolated from estuary sediment.</title>
        <authorList>
            <person name="Bae S.S."/>
            <person name="Jung J."/>
            <person name="Chung D."/>
            <person name="Baek K."/>
        </authorList>
    </citation>
    <scope>NUCLEOTIDE SEQUENCE [LARGE SCALE GENOMIC DNA]</scope>
    <source>
        <strain evidence="1 2">ST58-10</strain>
    </source>
</reference>
<dbReference type="Gene3D" id="3.20.160.10">
    <property type="entry name" value="vpa0580 domain like"/>
    <property type="match status" value="1"/>
</dbReference>
<sequence>MDLDSFIAAIGQDDSLDFKHSMEVIQAHYDYQPSGFTNGKVRNEAGQNEGSCKIFAFAKLNGLSEAQALACFGSFYRDVLNAPQGTDHGNIRAFMATGWDGVVFDAEALTRKS</sequence>
<gene>
    <name evidence="1" type="ORF">A8C75_15015</name>
</gene>
<accession>A0A1A9F1A9</accession>
<organism evidence="1 2">
    <name type="scientific">Marinobacterium aestuarii</name>
    <dbReference type="NCBI Taxonomy" id="1821621"/>
    <lineage>
        <taxon>Bacteria</taxon>
        <taxon>Pseudomonadati</taxon>
        <taxon>Pseudomonadota</taxon>
        <taxon>Gammaproteobacteria</taxon>
        <taxon>Oceanospirillales</taxon>
        <taxon>Oceanospirillaceae</taxon>
        <taxon>Marinobacterium</taxon>
    </lineage>
</organism>
<evidence type="ECO:0000313" key="2">
    <source>
        <dbReference type="Proteomes" id="UP000078070"/>
    </source>
</evidence>
<dbReference type="EMBL" id="CP015839">
    <property type="protein sequence ID" value="ANG63658.1"/>
    <property type="molecule type" value="Genomic_DNA"/>
</dbReference>
<dbReference type="STRING" id="1821621.A8C75_15015"/>
<dbReference type="InterPro" id="IPR014984">
    <property type="entry name" value="HopJ"/>
</dbReference>
<dbReference type="RefSeq" id="WP_067384088.1">
    <property type="nucleotide sequence ID" value="NZ_CP015839.1"/>
</dbReference>
<name>A0A1A9F1A9_9GAMM</name>
<dbReference type="AlphaFoldDB" id="A0A1A9F1A9"/>
<evidence type="ECO:0000313" key="1">
    <source>
        <dbReference type="EMBL" id="ANG63658.1"/>
    </source>
</evidence>
<dbReference type="Pfam" id="PF08888">
    <property type="entry name" value="HopJ"/>
    <property type="match status" value="1"/>
</dbReference>
<keyword evidence="2" id="KW-1185">Reference proteome</keyword>
<protein>
    <submittedName>
        <fullName evidence="1">Type III effector</fullName>
    </submittedName>
</protein>
<dbReference type="Proteomes" id="UP000078070">
    <property type="component" value="Chromosome"/>
</dbReference>
<dbReference type="InterPro" id="IPR038604">
    <property type="entry name" value="HopJ_sf"/>
</dbReference>
<dbReference type="OrthoDB" id="9790826at2"/>